<evidence type="ECO:0000256" key="8">
    <source>
        <dbReference type="ARBA" id="ARBA00024647"/>
    </source>
</evidence>
<protein>
    <recommendedName>
        <fullName evidence="2 9">DNA mismatch repair protein MutS</fullName>
    </recommendedName>
</protein>
<dbReference type="EMBL" id="FPBF01000006">
    <property type="protein sequence ID" value="SFU07752.1"/>
    <property type="molecule type" value="Genomic_DNA"/>
</dbReference>
<dbReference type="SMART" id="SM00533">
    <property type="entry name" value="MUTSd"/>
    <property type="match status" value="1"/>
</dbReference>
<dbReference type="PANTHER" id="PTHR11361">
    <property type="entry name" value="DNA MISMATCH REPAIR PROTEIN MUTS FAMILY MEMBER"/>
    <property type="match status" value="1"/>
</dbReference>
<dbReference type="Gene3D" id="3.40.1170.10">
    <property type="entry name" value="DNA repair protein MutS, domain I"/>
    <property type="match status" value="1"/>
</dbReference>
<dbReference type="OrthoDB" id="9802448at2"/>
<dbReference type="InterPro" id="IPR007861">
    <property type="entry name" value="DNA_mismatch_repair_MutS_clamp"/>
</dbReference>
<keyword evidence="7 9" id="KW-0234">DNA repair</keyword>
<dbReference type="SUPFAM" id="SSF53150">
    <property type="entry name" value="DNA repair protein MutS, domain II"/>
    <property type="match status" value="1"/>
</dbReference>
<proteinExistence type="inferred from homology"/>
<gene>
    <name evidence="9" type="primary">mutS</name>
    <name evidence="12" type="ORF">SAMN04489724_3736</name>
</gene>
<evidence type="ECO:0000256" key="4">
    <source>
        <dbReference type="ARBA" id="ARBA00022763"/>
    </source>
</evidence>
<dbReference type="GO" id="GO:0140664">
    <property type="term" value="F:ATP-dependent DNA damage sensor activity"/>
    <property type="evidence" value="ECO:0007669"/>
    <property type="project" value="InterPro"/>
</dbReference>
<evidence type="ECO:0000256" key="1">
    <source>
        <dbReference type="ARBA" id="ARBA00006271"/>
    </source>
</evidence>
<evidence type="ECO:0000259" key="11">
    <source>
        <dbReference type="PROSITE" id="PS00486"/>
    </source>
</evidence>
<dbReference type="Proteomes" id="UP000199673">
    <property type="component" value="Unassembled WGS sequence"/>
</dbReference>
<dbReference type="Pfam" id="PF01624">
    <property type="entry name" value="MutS_I"/>
    <property type="match status" value="1"/>
</dbReference>
<dbReference type="STRING" id="305507.SAMN04489724_3736"/>
<dbReference type="FunFam" id="3.40.1170.10:FF:000001">
    <property type="entry name" value="DNA mismatch repair protein MutS"/>
    <property type="match status" value="1"/>
</dbReference>
<keyword evidence="13" id="KW-1185">Reference proteome</keyword>
<dbReference type="Gene3D" id="3.40.50.300">
    <property type="entry name" value="P-loop containing nucleotide triphosphate hydrolases"/>
    <property type="match status" value="1"/>
</dbReference>
<evidence type="ECO:0000256" key="9">
    <source>
        <dbReference type="HAMAP-Rule" id="MF_00096"/>
    </source>
</evidence>
<reference evidence="13" key="1">
    <citation type="submission" date="2016-10" db="EMBL/GenBank/DDBJ databases">
        <authorList>
            <person name="Varghese N."/>
            <person name="Submissions S."/>
        </authorList>
    </citation>
    <scope>NUCLEOTIDE SEQUENCE [LARGE SCALE GENOMIC DNA]</scope>
    <source>
        <strain evidence="13">DSM 23445</strain>
    </source>
</reference>
<dbReference type="Gene3D" id="1.10.1420.10">
    <property type="match status" value="2"/>
</dbReference>
<dbReference type="GO" id="GO:0003684">
    <property type="term" value="F:damaged DNA binding"/>
    <property type="evidence" value="ECO:0007669"/>
    <property type="project" value="UniProtKB-UniRule"/>
</dbReference>
<evidence type="ECO:0000256" key="5">
    <source>
        <dbReference type="ARBA" id="ARBA00022840"/>
    </source>
</evidence>
<dbReference type="InterPro" id="IPR000432">
    <property type="entry name" value="DNA_mismatch_repair_MutS_C"/>
</dbReference>
<evidence type="ECO:0000256" key="6">
    <source>
        <dbReference type="ARBA" id="ARBA00023125"/>
    </source>
</evidence>
<dbReference type="InterPro" id="IPR005748">
    <property type="entry name" value="DNA_mismatch_repair_MutS"/>
</dbReference>
<dbReference type="FunFam" id="3.40.50.300:FF:000870">
    <property type="entry name" value="MutS protein homolog 4"/>
    <property type="match status" value="1"/>
</dbReference>
<feature type="binding site" evidence="9">
    <location>
        <begin position="619"/>
        <end position="626"/>
    </location>
    <ligand>
        <name>ATP</name>
        <dbReference type="ChEBI" id="CHEBI:30616"/>
    </ligand>
</feature>
<sequence length="868" mass="97704">MSKSKDGKETPLMKQYNAIKAKHPGALLLFRVGDFYETFGEDAVRASKILDIVLTKRANGSASHIELAGFPHHSLDTYLPKLVRAGNRVAICDQLEDPKSVKGIVKRGVTELVTPGLSFNDQVLDTKKNNYLASISFGKDKHGIAFLDLSTGEFMCAEGTSSYLEKLIQSFAPAEIIFSKAAKKPAADMLKNDFITFHCEDWVYQYDFTYEKLKTHFGTANLKGFGIEEIESGIIAAGAILYYLEETEHKEIQHISSISRIAEEKYVWLDKFTIRNLELVFPQHEGGVPLINILDQTVTPMGSRMMKKWMVLPLKEKSAIDERLNVVDFFYQNESLISEMVDPLKHIGDLERLISKVVVGRANPREINQIKRALVSILPIKELLKNQKNPTLQRLSDQLHPCEFLREKINKELKEDAPMLTHQGGIINDGVDTELDEYRGLANTGKDFLVQIQQREVQKTGITSLKIAFNKVFGYYLEVSNSHKDKVPVEWIRKQTLVNAERYITPELKDYEDKILNAEDKMIAIEQRFFLALVQETAQFVTQIQQNARVLGTLDVLLSFAQVALSNGYARPKISDTETLEIKDGRHPVIEKQLPPGEDYVPNDIYLDHDSQQIMIITGPNMAGKSALLRQTALTVLMAQMGSFVPASFARIGIIDKVFTRVGASDNLSKGESTFMVEMTETASILNNLSDRSLVLMDEIGRGTSTYDGISIAWSIVEYLHNHPTFRAKTLFATHYHELNQLASDFPKIKNFNVSVKEVGNKVIFMRKLKAGGSEHSFGIHVAQMAGMPNPIVLRAAEIMSHLEKDKAVAEQKENIKSIPKNNYQLSMFELDPKFQAAKDLIEGIDINAISPIEALLKLHEIKKKIET</sequence>
<dbReference type="AlphaFoldDB" id="A0A1I7D7S7"/>
<evidence type="ECO:0000256" key="3">
    <source>
        <dbReference type="ARBA" id="ARBA00022741"/>
    </source>
</evidence>
<dbReference type="InterPro" id="IPR016151">
    <property type="entry name" value="DNA_mismatch_repair_MutS_N"/>
</dbReference>
<dbReference type="CDD" id="cd03284">
    <property type="entry name" value="ABC_MutS1"/>
    <property type="match status" value="1"/>
</dbReference>
<dbReference type="Pfam" id="PF05188">
    <property type="entry name" value="MutS_II"/>
    <property type="match status" value="1"/>
</dbReference>
<evidence type="ECO:0000256" key="7">
    <source>
        <dbReference type="ARBA" id="ARBA00023204"/>
    </source>
</evidence>
<dbReference type="InterPro" id="IPR036678">
    <property type="entry name" value="MutS_con_dom_sf"/>
</dbReference>
<dbReference type="GO" id="GO:0005524">
    <property type="term" value="F:ATP binding"/>
    <property type="evidence" value="ECO:0007669"/>
    <property type="project" value="UniProtKB-UniRule"/>
</dbReference>
<dbReference type="InterPro" id="IPR045076">
    <property type="entry name" value="MutS"/>
</dbReference>
<dbReference type="InterPro" id="IPR017261">
    <property type="entry name" value="DNA_mismatch_repair_MutS/MSH"/>
</dbReference>
<dbReference type="InterPro" id="IPR007695">
    <property type="entry name" value="DNA_mismatch_repair_MutS-lik_N"/>
</dbReference>
<keyword evidence="5 9" id="KW-0067">ATP-binding</keyword>
<dbReference type="Gene3D" id="3.30.420.110">
    <property type="entry name" value="MutS, connector domain"/>
    <property type="match status" value="1"/>
</dbReference>
<dbReference type="RefSeq" id="WP_091696251.1">
    <property type="nucleotide sequence ID" value="NZ_FPBF01000006.1"/>
</dbReference>
<organism evidence="12 13">
    <name type="scientific">Algoriphagus locisalis</name>
    <dbReference type="NCBI Taxonomy" id="305507"/>
    <lineage>
        <taxon>Bacteria</taxon>
        <taxon>Pseudomonadati</taxon>
        <taxon>Bacteroidota</taxon>
        <taxon>Cytophagia</taxon>
        <taxon>Cytophagales</taxon>
        <taxon>Cyclobacteriaceae</taxon>
        <taxon>Algoriphagus</taxon>
    </lineage>
</organism>
<dbReference type="NCBIfam" id="NF003810">
    <property type="entry name" value="PRK05399.1"/>
    <property type="match status" value="1"/>
</dbReference>
<dbReference type="Pfam" id="PF05192">
    <property type="entry name" value="MutS_III"/>
    <property type="match status" value="1"/>
</dbReference>
<dbReference type="NCBIfam" id="TIGR01070">
    <property type="entry name" value="mutS1"/>
    <property type="match status" value="1"/>
</dbReference>
<dbReference type="PANTHER" id="PTHR11361:SF34">
    <property type="entry name" value="DNA MISMATCH REPAIR PROTEIN MSH1, MITOCHONDRIAL"/>
    <property type="match status" value="1"/>
</dbReference>
<dbReference type="SUPFAM" id="SSF48334">
    <property type="entry name" value="DNA repair protein MutS, domain III"/>
    <property type="match status" value="1"/>
</dbReference>
<evidence type="ECO:0000256" key="2">
    <source>
        <dbReference type="ARBA" id="ARBA00021982"/>
    </source>
</evidence>
<keyword evidence="4 9" id="KW-0227">DNA damage</keyword>
<keyword evidence="3 9" id="KW-0547">Nucleotide-binding</keyword>
<comment type="similarity">
    <text evidence="1 9 10">Belongs to the DNA mismatch repair MutS family.</text>
</comment>
<dbReference type="PROSITE" id="PS00486">
    <property type="entry name" value="DNA_MISMATCH_REPAIR_2"/>
    <property type="match status" value="1"/>
</dbReference>
<comment type="function">
    <text evidence="8 9">This protein is involved in the repair of mismatches in DNA. It is possible that it carries out the mismatch recognition step. This protein has a weak ATPase activity.</text>
</comment>
<evidence type="ECO:0000256" key="10">
    <source>
        <dbReference type="RuleBase" id="RU003756"/>
    </source>
</evidence>
<dbReference type="GO" id="GO:0006298">
    <property type="term" value="P:mismatch repair"/>
    <property type="evidence" value="ECO:0007669"/>
    <property type="project" value="UniProtKB-UniRule"/>
</dbReference>
<name>A0A1I7D7S7_9BACT</name>
<dbReference type="InterPro" id="IPR027417">
    <property type="entry name" value="P-loop_NTPase"/>
</dbReference>
<dbReference type="InterPro" id="IPR007860">
    <property type="entry name" value="DNA_mmatch_repair_MutS_con_dom"/>
</dbReference>
<evidence type="ECO:0000313" key="12">
    <source>
        <dbReference type="EMBL" id="SFU07752.1"/>
    </source>
</evidence>
<dbReference type="InterPro" id="IPR007696">
    <property type="entry name" value="DNA_mismatch_repair_MutS_core"/>
</dbReference>
<dbReference type="Pfam" id="PF05190">
    <property type="entry name" value="MutS_IV"/>
    <property type="match status" value="1"/>
</dbReference>
<dbReference type="SMART" id="SM00534">
    <property type="entry name" value="MUTSac"/>
    <property type="match status" value="1"/>
</dbReference>
<dbReference type="SUPFAM" id="SSF55271">
    <property type="entry name" value="DNA repair protein MutS, domain I"/>
    <property type="match status" value="1"/>
</dbReference>
<dbReference type="InterPro" id="IPR036187">
    <property type="entry name" value="DNA_mismatch_repair_MutS_sf"/>
</dbReference>
<dbReference type="SUPFAM" id="SSF52540">
    <property type="entry name" value="P-loop containing nucleoside triphosphate hydrolases"/>
    <property type="match status" value="1"/>
</dbReference>
<evidence type="ECO:0000313" key="13">
    <source>
        <dbReference type="Proteomes" id="UP000199673"/>
    </source>
</evidence>
<keyword evidence="6 9" id="KW-0238">DNA-binding</keyword>
<accession>A0A1I7D7S7</accession>
<dbReference type="GO" id="GO:0005829">
    <property type="term" value="C:cytosol"/>
    <property type="evidence" value="ECO:0007669"/>
    <property type="project" value="TreeGrafter"/>
</dbReference>
<dbReference type="GO" id="GO:0030983">
    <property type="term" value="F:mismatched DNA binding"/>
    <property type="evidence" value="ECO:0007669"/>
    <property type="project" value="InterPro"/>
</dbReference>
<dbReference type="HAMAP" id="MF_00096">
    <property type="entry name" value="MutS"/>
    <property type="match status" value="1"/>
</dbReference>
<dbReference type="PIRSF" id="PIRSF037677">
    <property type="entry name" value="DNA_mis_repair_Msh6"/>
    <property type="match status" value="1"/>
</dbReference>
<feature type="domain" description="DNA mismatch repair proteins mutS family" evidence="11">
    <location>
        <begin position="693"/>
        <end position="709"/>
    </location>
</feature>
<dbReference type="Pfam" id="PF00488">
    <property type="entry name" value="MutS_V"/>
    <property type="match status" value="1"/>
</dbReference>